<evidence type="ECO:0000256" key="2">
    <source>
        <dbReference type="ARBA" id="ARBA00022692"/>
    </source>
</evidence>
<feature type="compositionally biased region" description="Polar residues" evidence="6">
    <location>
        <begin position="1098"/>
        <end position="1112"/>
    </location>
</feature>
<evidence type="ECO:0000256" key="1">
    <source>
        <dbReference type="ARBA" id="ARBA00004308"/>
    </source>
</evidence>
<evidence type="ECO:0000313" key="9">
    <source>
        <dbReference type="EMBL" id="CAL1533585.1"/>
    </source>
</evidence>
<dbReference type="GO" id="GO:0005737">
    <property type="term" value="C:cytoplasm"/>
    <property type="evidence" value="ECO:0007669"/>
    <property type="project" value="TreeGrafter"/>
</dbReference>
<dbReference type="Proteomes" id="UP001497497">
    <property type="component" value="Unassembled WGS sequence"/>
</dbReference>
<sequence>MLKISSFYVLFCLLILSKRTLPDEIESSSTPQVPDNAQTNELTGVTQLKDNDKQLQSEQLTEASLSPLPPYPSATDEEDILKLTPTVDRIVVVPGGAGGAAAPVVLPFTEDVTNEESPAALTSDAADSTLVESASGVVRTHSDPPSHVLDQVDTEDSTSQSATQLLADNGEVTQDDLMQAPSTSKINDQVGLPGVTQTLDDFLQDNVFKHEISPHQPSLPLDSLTFDPHQATENLKEKPGTWDGMSQIPPGTGGMVVDPHFIGEPVATTEFSVLGEEFKDEGKKKTEEDFPTFDKWSKLYLAEQEKQKIEKDLEQGVSQGSVNIVQKRLRHNFAAGNCGAKVVASNSEAENVNFLLNGNPDEYMLNPCKAKKWFVVELCEPLQIHRVELGTMELFSSQPKSFRVFASQRYPTKEWSPLGKFDMNPERVLQSFHTQLGDEFFKFVKVEMLEHHGDEHYCPLTTFRVLGIDMALDVDYENENEAPESEGQEITGDLVEEGIEGSVNLFTSAKETVVKLVKKVLYKGDQEGKAEVGGEQKHEGEDVALANGTAKVEEKKGAKGDNAPCPDKDGPTAVIPSAGVIPPPTVPVVKESEEVPIITKLADTDQMPMDTKKVPVVIKLEKEADGEQSASLCSHIPWSSYMNMMSAAYHTASTCAVKSEQKLLTESGSRDSERPDVSASSDQTLGVEVKSIKESQSVLSDFPQSDTDVPQTDRAFKPDSDSQNETQELKSDETKLVSDSSSPPKITETETSSIVSLDQKPPPDGQQRVSEQVVDSSLSTRFTSADVSVTKSEGLEPSSVSSYQELENDAVSSITPGLHIQQSQVVEQGATDLAETIFLKVSPSPTLSSEDSQEGQGQAFLETPTAVEKQEAKLADTPQLKETVQSQASPVVDSNSSEEASGLLSTADKVQAETINATSSQSAKAGKTIDLVKVGMSSPGKRDNSIMKLNNRIVALEQNVSMTKKYLEELSRAFKQQNEDLMKLLNKTEKRLNVFLAQAEDKDLRQQDNIDVLEQKVVNLTQALDDMQTNIETISKQLNDGHFLLIFLQILLFLWMGVSSFRGRSKQSLTYSDHQFLLDTMPKQPSMETGFRQRRNSDVGTQNDSGRQVSSLKRQRSDTNLACAGRADESSEKNPLFLSSTSHISKKKKKKKLKGDNLVDTILSTSNTLTRSRSNLPAQSSSFSSSAGVLFGTGKALELKGGSVVESSVMEGSSWKSFESDKANVFLEPNDDDPLRKSDIFRDPFLPLHSDVDRKLSRGGSLDSQRDIDLSLAASDRYTVPGNFGKQKTESFQALTRTEPYSLLNSLTDSAVTGCKEQAVGSPQFKLPSYHRRGVGKMMDGNTGFARSKNTLRSLRGKNSSLEETKRKHSSDFINPNGGQEFFLAENYLHENRFKFASSPSSDEVNRVQNPPASHPVCPSCQNCSTLVGLCSTCQNKSYVFTVHPSCRDNVLCPHCVATKVAEFVPPVQTVVGVMYPTRLLSQTSTHSRQSSTSSSASSCGSLLSFSSRSTQNPPPPVHPDHASAHTSLTKSVHPPPPRPPPPPPRPPPLGLSHSPSQSLSRSSKDLTDKEVLQSQSHMHFPNTSQRTDNSSHQLINGSHKKIIGLHQNSKGKSSYPPHVAQGMSKSMEKEAGAKHGNPDDPRLLTKSSSASYPQGSKAQTSPTPTFVQTKRSHAGKPGDGMAGQTTLKKGPRF</sequence>
<comment type="subcellular location">
    <subcellularLocation>
        <location evidence="1">Endomembrane system</location>
    </subcellularLocation>
</comment>
<dbReference type="GO" id="GO:0034975">
    <property type="term" value="P:protein folding in endoplasmic reticulum"/>
    <property type="evidence" value="ECO:0007669"/>
    <property type="project" value="TreeGrafter"/>
</dbReference>
<feature type="compositionally biased region" description="Basic and acidic residues" evidence="6">
    <location>
        <begin position="1563"/>
        <end position="1572"/>
    </location>
</feature>
<proteinExistence type="predicted"/>
<keyword evidence="7" id="KW-0732">Signal</keyword>
<dbReference type="EMBL" id="CAXITT010000146">
    <property type="protein sequence ID" value="CAL1533585.1"/>
    <property type="molecule type" value="Genomic_DNA"/>
</dbReference>
<feature type="region of interest" description="Disordered" evidence="6">
    <location>
        <begin position="133"/>
        <end position="161"/>
    </location>
</feature>
<feature type="compositionally biased region" description="Basic and acidic residues" evidence="6">
    <location>
        <begin position="527"/>
        <end position="541"/>
    </location>
</feature>
<feature type="compositionally biased region" description="Basic and acidic residues" evidence="6">
    <location>
        <begin position="1627"/>
        <end position="1644"/>
    </location>
</feature>
<dbReference type="InterPro" id="IPR045120">
    <property type="entry name" value="Suco/Slp1-like"/>
</dbReference>
<feature type="compositionally biased region" description="Polar residues" evidence="6">
    <location>
        <begin position="694"/>
        <end position="710"/>
    </location>
</feature>
<feature type="compositionally biased region" description="Low complexity" evidence="6">
    <location>
        <begin position="1551"/>
        <end position="1562"/>
    </location>
</feature>
<dbReference type="PANTHER" id="PTHR12953:SF0">
    <property type="entry name" value="SUN DOMAIN-CONTAINING OSSIFICATION FACTOR"/>
    <property type="match status" value="1"/>
</dbReference>
<protein>
    <recommendedName>
        <fullName evidence="8">SUN domain-containing protein</fullName>
    </recommendedName>
</protein>
<feature type="compositionally biased region" description="Polar residues" evidence="6">
    <location>
        <begin position="880"/>
        <end position="899"/>
    </location>
</feature>
<feature type="domain" description="SUN" evidence="8">
    <location>
        <begin position="301"/>
        <end position="470"/>
    </location>
</feature>
<evidence type="ECO:0000256" key="5">
    <source>
        <dbReference type="SAM" id="Coils"/>
    </source>
</evidence>
<accession>A0AAV2HHV1</accession>
<dbReference type="InterPro" id="IPR012919">
    <property type="entry name" value="SUN_dom"/>
</dbReference>
<feature type="compositionally biased region" description="Pro residues" evidence="6">
    <location>
        <begin position="1534"/>
        <end position="1550"/>
    </location>
</feature>
<feature type="compositionally biased region" description="Low complexity" evidence="6">
    <location>
        <begin position="1483"/>
        <end position="1511"/>
    </location>
</feature>
<feature type="region of interest" description="Disordered" evidence="6">
    <location>
        <begin position="55"/>
        <end position="76"/>
    </location>
</feature>
<feature type="region of interest" description="Disordered" evidence="6">
    <location>
        <begin position="1082"/>
        <end position="1127"/>
    </location>
</feature>
<organism evidence="9 10">
    <name type="scientific">Lymnaea stagnalis</name>
    <name type="common">Great pond snail</name>
    <name type="synonym">Helix stagnalis</name>
    <dbReference type="NCBI Taxonomy" id="6523"/>
    <lineage>
        <taxon>Eukaryota</taxon>
        <taxon>Metazoa</taxon>
        <taxon>Spiralia</taxon>
        <taxon>Lophotrochozoa</taxon>
        <taxon>Mollusca</taxon>
        <taxon>Gastropoda</taxon>
        <taxon>Heterobranchia</taxon>
        <taxon>Euthyneura</taxon>
        <taxon>Panpulmonata</taxon>
        <taxon>Hygrophila</taxon>
        <taxon>Lymnaeoidea</taxon>
        <taxon>Lymnaeidae</taxon>
        <taxon>Lymnaea</taxon>
    </lineage>
</organism>
<reference evidence="9 10" key="1">
    <citation type="submission" date="2024-04" db="EMBL/GenBank/DDBJ databases">
        <authorList>
            <consortium name="Genoscope - CEA"/>
            <person name="William W."/>
        </authorList>
    </citation>
    <scope>NUCLEOTIDE SEQUENCE [LARGE SCALE GENOMIC DNA]</scope>
</reference>
<feature type="region of interest" description="Disordered" evidence="6">
    <location>
        <begin position="527"/>
        <end position="567"/>
    </location>
</feature>
<keyword evidence="3" id="KW-1133">Transmembrane helix</keyword>
<feature type="compositionally biased region" description="Polar residues" evidence="6">
    <location>
        <begin position="767"/>
        <end position="777"/>
    </location>
</feature>
<dbReference type="GO" id="GO:0012505">
    <property type="term" value="C:endomembrane system"/>
    <property type="evidence" value="ECO:0007669"/>
    <property type="project" value="UniProtKB-SubCell"/>
</dbReference>
<comment type="caution">
    <text evidence="9">The sequence shown here is derived from an EMBL/GenBank/DDBJ whole genome shotgun (WGS) entry which is preliminary data.</text>
</comment>
<feature type="coiled-coil region" evidence="5">
    <location>
        <begin position="967"/>
        <end position="1037"/>
    </location>
</feature>
<feature type="compositionally biased region" description="Basic and acidic residues" evidence="6">
    <location>
        <begin position="664"/>
        <end position="676"/>
    </location>
</feature>
<feature type="region of interest" description="Disordered" evidence="6">
    <location>
        <begin position="1483"/>
        <end position="1694"/>
    </location>
</feature>
<evidence type="ECO:0000256" key="7">
    <source>
        <dbReference type="SAM" id="SignalP"/>
    </source>
</evidence>
<feature type="compositionally biased region" description="Polar residues" evidence="6">
    <location>
        <begin position="1646"/>
        <end position="1670"/>
    </location>
</feature>
<feature type="signal peptide" evidence="7">
    <location>
        <begin position="1"/>
        <end position="22"/>
    </location>
</feature>
<feature type="compositionally biased region" description="Polar residues" evidence="6">
    <location>
        <begin position="1573"/>
        <end position="1597"/>
    </location>
</feature>
<feature type="compositionally biased region" description="Basic and acidic residues" evidence="6">
    <location>
        <begin position="727"/>
        <end position="736"/>
    </location>
</feature>
<feature type="region of interest" description="Disordered" evidence="6">
    <location>
        <begin position="874"/>
        <end position="905"/>
    </location>
</feature>
<feature type="chain" id="PRO_5043943057" description="SUN domain-containing protein" evidence="7">
    <location>
        <begin position="23"/>
        <end position="1694"/>
    </location>
</feature>
<dbReference type="PROSITE" id="PS51469">
    <property type="entry name" value="SUN"/>
    <property type="match status" value="1"/>
</dbReference>
<gene>
    <name evidence="9" type="ORF">GSLYS_00007545001</name>
</gene>
<feature type="compositionally biased region" description="Polar residues" evidence="6">
    <location>
        <begin position="737"/>
        <end position="756"/>
    </location>
</feature>
<dbReference type="PANTHER" id="PTHR12953">
    <property type="entry name" value="MEMBRANE PROTEIN CH1 RELATED"/>
    <property type="match status" value="1"/>
</dbReference>
<keyword evidence="4" id="KW-0472">Membrane</keyword>
<dbReference type="GO" id="GO:0016020">
    <property type="term" value="C:membrane"/>
    <property type="evidence" value="ECO:0007669"/>
    <property type="project" value="InterPro"/>
</dbReference>
<dbReference type="Pfam" id="PF07738">
    <property type="entry name" value="Sad1_UNC"/>
    <property type="match status" value="1"/>
</dbReference>
<name>A0AAV2HHV1_LYMST</name>
<keyword evidence="2" id="KW-0812">Transmembrane</keyword>
<evidence type="ECO:0000256" key="3">
    <source>
        <dbReference type="ARBA" id="ARBA00022989"/>
    </source>
</evidence>
<evidence type="ECO:0000313" key="10">
    <source>
        <dbReference type="Proteomes" id="UP001497497"/>
    </source>
</evidence>
<keyword evidence="5" id="KW-0175">Coiled coil</keyword>
<evidence type="ECO:0000259" key="8">
    <source>
        <dbReference type="PROSITE" id="PS51469"/>
    </source>
</evidence>
<feature type="region of interest" description="Disordered" evidence="6">
    <location>
        <begin position="664"/>
        <end position="777"/>
    </location>
</feature>
<evidence type="ECO:0000256" key="6">
    <source>
        <dbReference type="SAM" id="MobiDB-lite"/>
    </source>
</evidence>
<keyword evidence="10" id="KW-1185">Reference proteome</keyword>
<evidence type="ECO:0000256" key="4">
    <source>
        <dbReference type="ARBA" id="ARBA00023136"/>
    </source>
</evidence>